<evidence type="ECO:0008006" key="4">
    <source>
        <dbReference type="Google" id="ProtNLM"/>
    </source>
</evidence>
<evidence type="ECO:0000313" key="3">
    <source>
        <dbReference type="Proteomes" id="UP001498398"/>
    </source>
</evidence>
<dbReference type="EMBL" id="JBANRG010000022">
    <property type="protein sequence ID" value="KAK7455849.1"/>
    <property type="molecule type" value="Genomic_DNA"/>
</dbReference>
<comment type="caution">
    <text evidence="2">The sequence shown here is derived from an EMBL/GenBank/DDBJ whole genome shotgun (WGS) entry which is preliminary data.</text>
</comment>
<proteinExistence type="predicted"/>
<dbReference type="SUPFAM" id="SSF49482">
    <property type="entry name" value="Aromatic compound dioxygenase"/>
    <property type="match status" value="1"/>
</dbReference>
<organism evidence="2 3">
    <name type="scientific">Marasmiellus scandens</name>
    <dbReference type="NCBI Taxonomy" id="2682957"/>
    <lineage>
        <taxon>Eukaryota</taxon>
        <taxon>Fungi</taxon>
        <taxon>Dikarya</taxon>
        <taxon>Basidiomycota</taxon>
        <taxon>Agaricomycotina</taxon>
        <taxon>Agaricomycetes</taxon>
        <taxon>Agaricomycetidae</taxon>
        <taxon>Agaricales</taxon>
        <taxon>Marasmiineae</taxon>
        <taxon>Omphalotaceae</taxon>
        <taxon>Marasmiellus</taxon>
    </lineage>
</organism>
<feature type="region of interest" description="Disordered" evidence="1">
    <location>
        <begin position="12"/>
        <end position="33"/>
    </location>
</feature>
<dbReference type="PANTHER" id="PTHR34315">
    <property type="match status" value="1"/>
</dbReference>
<protein>
    <recommendedName>
        <fullName evidence="4">Intradiol ring-cleavage dioxygenases domain-containing protein</fullName>
    </recommendedName>
</protein>
<dbReference type="PANTHER" id="PTHR34315:SF1">
    <property type="entry name" value="INTRADIOL RING-CLEAVAGE DIOXYGENASES DOMAIN-CONTAINING PROTEIN-RELATED"/>
    <property type="match status" value="1"/>
</dbReference>
<gene>
    <name evidence="2" type="ORF">VKT23_010886</name>
</gene>
<sequence length="306" mass="33479">MLKPHLRITARRKAKRQFQPPFPPRPLQSRPPVDVSGVGNDIPAPHYTELQNFTCLTAPEVTEGLYYINNEMVRYYNLTEDQAGIQLVLDVGVLDINTCQPLEDIFVEICAANATGVYSGYAATLGGDLPPLPTSTESAGSAPSDFPGSGLSNSLERNETFLRGGLPTNQNGIVELVTVYPGYCEGRTAHIHAMFHSNWTASPNGTIVSHAGSLLHIGQIFFNESWNNQVYATTPYNANTNNRTLNSEDSIFDEQNAGGNNAFMELELLDEMIEEGVLGYITIGVNSTASYSIQNTNYYNSSIETD</sequence>
<dbReference type="Proteomes" id="UP001498398">
    <property type="component" value="Unassembled WGS sequence"/>
</dbReference>
<accession>A0ABR1JF55</accession>
<reference evidence="2 3" key="1">
    <citation type="submission" date="2024-01" db="EMBL/GenBank/DDBJ databases">
        <title>A draft genome for the cacao thread blight pathogen Marasmiellus scandens.</title>
        <authorList>
            <person name="Baruah I.K."/>
            <person name="Leung J."/>
            <person name="Bukari Y."/>
            <person name="Amoako-Attah I."/>
            <person name="Meinhardt L.W."/>
            <person name="Bailey B.A."/>
            <person name="Cohen S.P."/>
        </authorList>
    </citation>
    <scope>NUCLEOTIDE SEQUENCE [LARGE SCALE GENOMIC DNA]</scope>
    <source>
        <strain evidence="2 3">GH-19</strain>
    </source>
</reference>
<name>A0ABR1JF55_9AGAR</name>
<dbReference type="Gene3D" id="2.60.130.10">
    <property type="entry name" value="Aromatic compound dioxygenase"/>
    <property type="match status" value="1"/>
</dbReference>
<keyword evidence="3" id="KW-1185">Reference proteome</keyword>
<evidence type="ECO:0000256" key="1">
    <source>
        <dbReference type="SAM" id="MobiDB-lite"/>
    </source>
</evidence>
<dbReference type="InterPro" id="IPR015889">
    <property type="entry name" value="Intradiol_dOase_core"/>
</dbReference>
<evidence type="ECO:0000313" key="2">
    <source>
        <dbReference type="EMBL" id="KAK7455849.1"/>
    </source>
</evidence>